<evidence type="ECO:0000256" key="3">
    <source>
        <dbReference type="SAM" id="MobiDB-lite"/>
    </source>
</evidence>
<gene>
    <name evidence="5" type="ORF">CALCODRAFT_480582</name>
</gene>
<proteinExistence type="predicted"/>
<dbReference type="InterPro" id="IPR036875">
    <property type="entry name" value="Znf_CCHC_sf"/>
</dbReference>
<evidence type="ECO:0000256" key="2">
    <source>
        <dbReference type="PROSITE-ProRule" id="PRU00047"/>
    </source>
</evidence>
<evidence type="ECO:0000313" key="6">
    <source>
        <dbReference type="Proteomes" id="UP000076842"/>
    </source>
</evidence>
<dbReference type="GO" id="GO:0003676">
    <property type="term" value="F:nucleic acid binding"/>
    <property type="evidence" value="ECO:0007669"/>
    <property type="project" value="InterPro"/>
</dbReference>
<keyword evidence="2" id="KW-0479">Metal-binding</keyword>
<keyword evidence="2" id="KW-0863">Zinc-finger</keyword>
<dbReference type="GO" id="GO:0006397">
    <property type="term" value="P:mRNA processing"/>
    <property type="evidence" value="ECO:0007669"/>
    <property type="project" value="UniProtKB-KW"/>
</dbReference>
<name>A0A165IF39_9BASI</name>
<dbReference type="Proteomes" id="UP000076842">
    <property type="component" value="Unassembled WGS sequence"/>
</dbReference>
<dbReference type="EMBL" id="KV423930">
    <property type="protein sequence ID" value="KZT60489.1"/>
    <property type="molecule type" value="Genomic_DNA"/>
</dbReference>
<keyword evidence="1" id="KW-0507">mRNA processing</keyword>
<dbReference type="GO" id="GO:0008270">
    <property type="term" value="F:zinc ion binding"/>
    <property type="evidence" value="ECO:0007669"/>
    <property type="project" value="UniProtKB-KW"/>
</dbReference>
<feature type="compositionally biased region" description="Polar residues" evidence="3">
    <location>
        <begin position="46"/>
        <end position="63"/>
    </location>
</feature>
<evidence type="ECO:0000259" key="4">
    <source>
        <dbReference type="PROSITE" id="PS50158"/>
    </source>
</evidence>
<organism evidence="5 6">
    <name type="scientific">Calocera cornea HHB12733</name>
    <dbReference type="NCBI Taxonomy" id="1353952"/>
    <lineage>
        <taxon>Eukaryota</taxon>
        <taxon>Fungi</taxon>
        <taxon>Dikarya</taxon>
        <taxon>Basidiomycota</taxon>
        <taxon>Agaricomycotina</taxon>
        <taxon>Dacrymycetes</taxon>
        <taxon>Dacrymycetales</taxon>
        <taxon>Dacrymycetaceae</taxon>
        <taxon>Calocera</taxon>
    </lineage>
</organism>
<dbReference type="OrthoDB" id="3066517at2759"/>
<feature type="region of interest" description="Disordered" evidence="3">
    <location>
        <begin position="36"/>
        <end position="63"/>
    </location>
</feature>
<evidence type="ECO:0000313" key="5">
    <source>
        <dbReference type="EMBL" id="KZT60489.1"/>
    </source>
</evidence>
<reference evidence="5 6" key="1">
    <citation type="journal article" date="2016" name="Mol. Biol. Evol.">
        <title>Comparative Genomics of Early-Diverging Mushroom-Forming Fungi Provides Insights into the Origins of Lignocellulose Decay Capabilities.</title>
        <authorList>
            <person name="Nagy L.G."/>
            <person name="Riley R."/>
            <person name="Tritt A."/>
            <person name="Adam C."/>
            <person name="Daum C."/>
            <person name="Floudas D."/>
            <person name="Sun H."/>
            <person name="Yadav J.S."/>
            <person name="Pangilinan J."/>
            <person name="Larsson K.H."/>
            <person name="Matsuura K."/>
            <person name="Barry K."/>
            <person name="Labutti K."/>
            <person name="Kuo R."/>
            <person name="Ohm R.A."/>
            <person name="Bhattacharya S.S."/>
            <person name="Shirouzu T."/>
            <person name="Yoshinaga Y."/>
            <person name="Martin F.M."/>
            <person name="Grigoriev I.V."/>
            <person name="Hibbett D.S."/>
        </authorList>
    </citation>
    <scope>NUCLEOTIDE SEQUENCE [LARGE SCALE GENOMIC DNA]</scope>
    <source>
        <strain evidence="5 6">HHB12733</strain>
    </source>
</reference>
<dbReference type="InParanoid" id="A0A165IF39"/>
<keyword evidence="2" id="KW-0862">Zinc</keyword>
<sequence length="63" mass="6771">MEIDAVRGPLSAAEKKRRMDNRLCLYCAASGHFANQCPARPKNTKPHNSAGSSGSPENSTPQD</sequence>
<accession>A0A165IF39</accession>
<keyword evidence="6" id="KW-1185">Reference proteome</keyword>
<feature type="domain" description="CCHC-type" evidence="4">
    <location>
        <begin position="24"/>
        <end position="38"/>
    </location>
</feature>
<dbReference type="Gene3D" id="4.10.60.10">
    <property type="entry name" value="Zinc finger, CCHC-type"/>
    <property type="match status" value="1"/>
</dbReference>
<dbReference type="SUPFAM" id="SSF57756">
    <property type="entry name" value="Retrovirus zinc finger-like domains"/>
    <property type="match status" value="1"/>
</dbReference>
<dbReference type="AlphaFoldDB" id="A0A165IF39"/>
<evidence type="ECO:0000256" key="1">
    <source>
        <dbReference type="ARBA" id="ARBA00022664"/>
    </source>
</evidence>
<dbReference type="PROSITE" id="PS50158">
    <property type="entry name" value="ZF_CCHC"/>
    <property type="match status" value="1"/>
</dbReference>
<protein>
    <recommendedName>
        <fullName evidence="4">CCHC-type domain-containing protein</fullName>
    </recommendedName>
</protein>
<dbReference type="InterPro" id="IPR001878">
    <property type="entry name" value="Znf_CCHC"/>
</dbReference>